<dbReference type="EMBL" id="JAWQEG010006186">
    <property type="protein sequence ID" value="KAK3855509.1"/>
    <property type="molecule type" value="Genomic_DNA"/>
</dbReference>
<organism evidence="1 2">
    <name type="scientific">Petrolisthes cinctipes</name>
    <name type="common">Flat porcelain crab</name>
    <dbReference type="NCBI Taxonomy" id="88211"/>
    <lineage>
        <taxon>Eukaryota</taxon>
        <taxon>Metazoa</taxon>
        <taxon>Ecdysozoa</taxon>
        <taxon>Arthropoda</taxon>
        <taxon>Crustacea</taxon>
        <taxon>Multicrustacea</taxon>
        <taxon>Malacostraca</taxon>
        <taxon>Eumalacostraca</taxon>
        <taxon>Eucarida</taxon>
        <taxon>Decapoda</taxon>
        <taxon>Pleocyemata</taxon>
        <taxon>Anomura</taxon>
        <taxon>Galatheoidea</taxon>
        <taxon>Porcellanidae</taxon>
        <taxon>Petrolisthes</taxon>
    </lineage>
</organism>
<sequence>MEGEGERERELVVVMEGEGEREGEVVVMMKEKGEREMVIMERRGGCGDGGCEGEENGGGGCGGDGGGEGDEYGGGWVVMEGERGKRAVVVVMMEGERGNKTVVVVVVMEGVRGREQWLW</sequence>
<evidence type="ECO:0000313" key="1">
    <source>
        <dbReference type="EMBL" id="KAK3855509.1"/>
    </source>
</evidence>
<reference evidence="1" key="1">
    <citation type="submission" date="2023-10" db="EMBL/GenBank/DDBJ databases">
        <title>Genome assemblies of two species of porcelain crab, Petrolisthes cinctipes and Petrolisthes manimaculis (Anomura: Porcellanidae).</title>
        <authorList>
            <person name="Angst P."/>
        </authorList>
    </citation>
    <scope>NUCLEOTIDE SEQUENCE</scope>
    <source>
        <strain evidence="1">PB745_01</strain>
        <tissue evidence="1">Gill</tissue>
    </source>
</reference>
<dbReference type="AlphaFoldDB" id="A0AAE1EKQ6"/>
<proteinExistence type="predicted"/>
<name>A0AAE1EKQ6_PETCI</name>
<protein>
    <submittedName>
        <fullName evidence="1">Uncharacterized protein</fullName>
    </submittedName>
</protein>
<keyword evidence="2" id="KW-1185">Reference proteome</keyword>
<comment type="caution">
    <text evidence="1">The sequence shown here is derived from an EMBL/GenBank/DDBJ whole genome shotgun (WGS) entry which is preliminary data.</text>
</comment>
<gene>
    <name evidence="1" type="ORF">Pcinc_038092</name>
</gene>
<evidence type="ECO:0000313" key="2">
    <source>
        <dbReference type="Proteomes" id="UP001286313"/>
    </source>
</evidence>
<dbReference type="Proteomes" id="UP001286313">
    <property type="component" value="Unassembled WGS sequence"/>
</dbReference>
<accession>A0AAE1EKQ6</accession>